<protein>
    <submittedName>
        <fullName evidence="3">BglG family transcriptional antiterminator</fullName>
    </submittedName>
</protein>
<dbReference type="InterPro" id="IPR036650">
    <property type="entry name" value="CAT_RNA-bd_dom_sf"/>
</dbReference>
<gene>
    <name evidence="3" type="ORF">BD821_11158</name>
</gene>
<feature type="domain" description="PRD" evidence="2">
    <location>
        <begin position="178"/>
        <end position="285"/>
    </location>
</feature>
<name>A0A2S6FWN4_9CLOT</name>
<comment type="caution">
    <text evidence="3">The sequence shown here is derived from an EMBL/GenBank/DDBJ whole genome shotgun (WGS) entry which is preliminary data.</text>
</comment>
<proteinExistence type="predicted"/>
<dbReference type="GO" id="GO:0006355">
    <property type="term" value="P:regulation of DNA-templated transcription"/>
    <property type="evidence" value="ECO:0007669"/>
    <property type="project" value="InterPro"/>
</dbReference>
<dbReference type="Gene3D" id="2.30.24.10">
    <property type="entry name" value="CAT RNA-binding domain"/>
    <property type="match status" value="1"/>
</dbReference>
<dbReference type="InterPro" id="IPR004341">
    <property type="entry name" value="CAT_RNA-bd_dom"/>
</dbReference>
<dbReference type="Gene3D" id="1.20.890.100">
    <property type="match status" value="1"/>
</dbReference>
<evidence type="ECO:0000313" key="3">
    <source>
        <dbReference type="EMBL" id="PPK47998.1"/>
    </source>
</evidence>
<dbReference type="Pfam" id="PF00874">
    <property type="entry name" value="PRD"/>
    <property type="match status" value="2"/>
</dbReference>
<dbReference type="STRING" id="37659.GCA_000703125_00198"/>
<dbReference type="Gene3D" id="1.20.58.1950">
    <property type="match status" value="1"/>
</dbReference>
<dbReference type="SMART" id="SM01061">
    <property type="entry name" value="CAT_RBD"/>
    <property type="match status" value="1"/>
</dbReference>
<dbReference type="InterPro" id="IPR011608">
    <property type="entry name" value="PRD"/>
</dbReference>
<evidence type="ECO:0000256" key="1">
    <source>
        <dbReference type="ARBA" id="ARBA00022737"/>
    </source>
</evidence>
<dbReference type="AlphaFoldDB" id="A0A2S6FWN4"/>
<dbReference type="Gene3D" id="1.10.1790.10">
    <property type="entry name" value="PRD domain"/>
    <property type="match status" value="1"/>
</dbReference>
<feature type="domain" description="PRD" evidence="2">
    <location>
        <begin position="73"/>
        <end position="177"/>
    </location>
</feature>
<dbReference type="Proteomes" id="UP000239863">
    <property type="component" value="Unassembled WGS sequence"/>
</dbReference>
<dbReference type="GO" id="GO:0003723">
    <property type="term" value="F:RNA binding"/>
    <property type="evidence" value="ECO:0007669"/>
    <property type="project" value="InterPro"/>
</dbReference>
<organism evidence="3 4">
    <name type="scientific">Clostridium algidicarnis DSM 15099</name>
    <dbReference type="NCBI Taxonomy" id="1121295"/>
    <lineage>
        <taxon>Bacteria</taxon>
        <taxon>Bacillati</taxon>
        <taxon>Bacillota</taxon>
        <taxon>Clostridia</taxon>
        <taxon>Eubacteriales</taxon>
        <taxon>Clostridiaceae</taxon>
        <taxon>Clostridium</taxon>
    </lineage>
</organism>
<dbReference type="OrthoDB" id="9813552at2"/>
<dbReference type="PROSITE" id="PS51372">
    <property type="entry name" value="PRD_2"/>
    <property type="match status" value="2"/>
</dbReference>
<dbReference type="EMBL" id="PTIS01000011">
    <property type="protein sequence ID" value="PPK47998.1"/>
    <property type="molecule type" value="Genomic_DNA"/>
</dbReference>
<keyword evidence="1" id="KW-0677">Repeat</keyword>
<dbReference type="SUPFAM" id="SSF50151">
    <property type="entry name" value="SacY-like RNA-binding domain"/>
    <property type="match status" value="1"/>
</dbReference>
<dbReference type="RefSeq" id="WP_104410133.1">
    <property type="nucleotide sequence ID" value="NZ_PTIS01000011.1"/>
</dbReference>
<dbReference type="InterPro" id="IPR050661">
    <property type="entry name" value="BglG_antiterminators"/>
</dbReference>
<reference evidence="3 4" key="1">
    <citation type="submission" date="2018-02" db="EMBL/GenBank/DDBJ databases">
        <title>Genomic Encyclopedia of Archaeal and Bacterial Type Strains, Phase II (KMG-II): from individual species to whole genera.</title>
        <authorList>
            <person name="Goeker M."/>
        </authorList>
    </citation>
    <scope>NUCLEOTIDE SEQUENCE [LARGE SCALE GENOMIC DNA]</scope>
    <source>
        <strain evidence="3 4">DSM 15099</strain>
    </source>
</reference>
<dbReference type="SUPFAM" id="SSF63520">
    <property type="entry name" value="PTS-regulatory domain, PRD"/>
    <property type="match status" value="2"/>
</dbReference>
<accession>A0A2S6FWN4</accession>
<dbReference type="NCBIfam" id="NF047357">
    <property type="entry name" value="antiterm_GlcT"/>
    <property type="match status" value="1"/>
</dbReference>
<sequence>MNSYICHKCKVVKVFNNNVLLVNENDIEKILFRKGIGFGKKTGDIINSGEKVEKIFTIEDKTNYDNFKQLINYADKEIIALSEEVIVMISNELSEELDEKIHISLTDHILFALKRLEGNEEIENPFLSETEILYKTEFDIAKKATIIIEKATKIKIPDGEVGFIALHIHSARNNGKLSNTIKYNFVCNSVVEFLEEEMDIEIDKRSLDYARFVTHIRFAIERFLNNKPIKNELISAIKKQYKSSYKIARKSAKIIEEQLYIDITEDEIAYLAMHIERLKQSSCNCCN</sequence>
<dbReference type="InterPro" id="IPR036634">
    <property type="entry name" value="PRD_sf"/>
</dbReference>
<evidence type="ECO:0000259" key="2">
    <source>
        <dbReference type="PROSITE" id="PS51372"/>
    </source>
</evidence>
<evidence type="ECO:0000313" key="4">
    <source>
        <dbReference type="Proteomes" id="UP000239863"/>
    </source>
</evidence>
<dbReference type="PANTHER" id="PTHR30185:SF16">
    <property type="entry name" value="PROTEIN GLCT"/>
    <property type="match status" value="1"/>
</dbReference>
<dbReference type="Pfam" id="PF03123">
    <property type="entry name" value="CAT_RBD"/>
    <property type="match status" value="1"/>
</dbReference>
<dbReference type="PANTHER" id="PTHR30185">
    <property type="entry name" value="CRYPTIC BETA-GLUCOSIDE BGL OPERON ANTITERMINATOR"/>
    <property type="match status" value="1"/>
</dbReference>